<evidence type="ECO:0000313" key="1">
    <source>
        <dbReference type="EMBL" id="KAK4345475.1"/>
    </source>
</evidence>
<gene>
    <name evidence="1" type="ORF">RND71_035651</name>
</gene>
<dbReference type="InterPro" id="IPR036045">
    <property type="entry name" value="Sec1-like_sf"/>
</dbReference>
<reference evidence="1" key="1">
    <citation type="submission" date="2023-12" db="EMBL/GenBank/DDBJ databases">
        <title>Genome assembly of Anisodus tanguticus.</title>
        <authorList>
            <person name="Wang Y.-J."/>
        </authorList>
    </citation>
    <scope>NUCLEOTIDE SEQUENCE</scope>
    <source>
        <strain evidence="1">KB-2021</strain>
        <tissue evidence="1">Leaf</tissue>
    </source>
</reference>
<accession>A0AAE1V2D5</accession>
<sequence>MPILVSRKIAVFLCASGRTSGRRSGFAWAEIGPPERKSLCIKNQNAFIYYFEHNLSSRAPIEVIFTALFSSQQGATKLGSNKIIWVYGPHESLMGHVTAIATMCIPGTSNIVDWAEKLCGQSINDITAGMNNLFSGDYHLALTRAVKALMEGKPNPEIESYLLLHPRAPKSSSAFSSSHLKGPFKEAIVFMIGGGNYVVYGSLQELANRQQPAKHTNFRGQNLEDSVWSNLPPMKRCK</sequence>
<protein>
    <submittedName>
        <fullName evidence="1">Uncharacterized protein</fullName>
    </submittedName>
</protein>
<organism evidence="1 2">
    <name type="scientific">Anisodus tanguticus</name>
    <dbReference type="NCBI Taxonomy" id="243964"/>
    <lineage>
        <taxon>Eukaryota</taxon>
        <taxon>Viridiplantae</taxon>
        <taxon>Streptophyta</taxon>
        <taxon>Embryophyta</taxon>
        <taxon>Tracheophyta</taxon>
        <taxon>Spermatophyta</taxon>
        <taxon>Magnoliopsida</taxon>
        <taxon>eudicotyledons</taxon>
        <taxon>Gunneridae</taxon>
        <taxon>Pentapetalae</taxon>
        <taxon>asterids</taxon>
        <taxon>lamiids</taxon>
        <taxon>Solanales</taxon>
        <taxon>Solanaceae</taxon>
        <taxon>Solanoideae</taxon>
        <taxon>Hyoscyameae</taxon>
        <taxon>Anisodus</taxon>
    </lineage>
</organism>
<dbReference type="EMBL" id="JAVYJV010000019">
    <property type="protein sequence ID" value="KAK4345475.1"/>
    <property type="molecule type" value="Genomic_DNA"/>
</dbReference>
<name>A0AAE1V2D5_9SOLA</name>
<dbReference type="Gene3D" id="3.90.830.10">
    <property type="entry name" value="Syntaxin Binding Protein 1, Chain A, domain 2"/>
    <property type="match status" value="1"/>
</dbReference>
<dbReference type="Proteomes" id="UP001291623">
    <property type="component" value="Unassembled WGS sequence"/>
</dbReference>
<dbReference type="InterPro" id="IPR027482">
    <property type="entry name" value="Sec1-like_dom2"/>
</dbReference>
<dbReference type="AlphaFoldDB" id="A0AAE1V2D5"/>
<dbReference type="SUPFAM" id="SSF56815">
    <property type="entry name" value="Sec1/munc18-like (SM) proteins"/>
    <property type="match status" value="1"/>
</dbReference>
<keyword evidence="2" id="KW-1185">Reference proteome</keyword>
<proteinExistence type="predicted"/>
<evidence type="ECO:0000313" key="2">
    <source>
        <dbReference type="Proteomes" id="UP001291623"/>
    </source>
</evidence>
<dbReference type="Gene3D" id="3.40.50.1910">
    <property type="match status" value="1"/>
</dbReference>
<comment type="caution">
    <text evidence="1">The sequence shown here is derived from an EMBL/GenBank/DDBJ whole genome shotgun (WGS) entry which is preliminary data.</text>
</comment>
<dbReference type="InterPro" id="IPR043127">
    <property type="entry name" value="Sec-1-like_dom3a"/>
</dbReference>